<evidence type="ECO:0000313" key="2">
    <source>
        <dbReference type="Proteomes" id="UP000250235"/>
    </source>
</evidence>
<sequence>MVVDCFVSVFFYTSTASPECSSTATDSSTACSAVVRFVITLLISCSLSCRQIRHNIAQQLFAQMLVFFVTALRFNYSLQLLSDTSTTFVAHQLLSSLAVRSAVVKYVITSHNSCSLRCWFSSSQHFASTIRFSYCQIHPQHLLPISCCLLRIVHQLFALLHITVDQLFTVLHFEQRLIGFLFVVPTADQHFSCSLRIGLLQSSTSSVLDFTCYQILHFIRTLHVSISDHLGFHVSNFDHAGFHVSKFDHVSISDDRLLLRFS</sequence>
<dbReference type="AlphaFoldDB" id="A0A2Z7CFR8"/>
<proteinExistence type="predicted"/>
<dbReference type="Proteomes" id="UP000250235">
    <property type="component" value="Unassembled WGS sequence"/>
</dbReference>
<gene>
    <name evidence="1" type="ORF">F511_37507</name>
</gene>
<reference evidence="1 2" key="1">
    <citation type="journal article" date="2015" name="Proc. Natl. Acad. Sci. U.S.A.">
        <title>The resurrection genome of Boea hygrometrica: A blueprint for survival of dehydration.</title>
        <authorList>
            <person name="Xiao L."/>
            <person name="Yang G."/>
            <person name="Zhang L."/>
            <person name="Yang X."/>
            <person name="Zhao S."/>
            <person name="Ji Z."/>
            <person name="Zhou Q."/>
            <person name="Hu M."/>
            <person name="Wang Y."/>
            <person name="Chen M."/>
            <person name="Xu Y."/>
            <person name="Jin H."/>
            <person name="Xiao X."/>
            <person name="Hu G."/>
            <person name="Bao F."/>
            <person name="Hu Y."/>
            <person name="Wan P."/>
            <person name="Li L."/>
            <person name="Deng X."/>
            <person name="Kuang T."/>
            <person name="Xiang C."/>
            <person name="Zhu J.K."/>
            <person name="Oliver M.J."/>
            <person name="He Y."/>
        </authorList>
    </citation>
    <scope>NUCLEOTIDE SEQUENCE [LARGE SCALE GENOMIC DNA]</scope>
    <source>
        <strain evidence="2">cv. XS01</strain>
    </source>
</reference>
<organism evidence="1 2">
    <name type="scientific">Dorcoceras hygrometricum</name>
    <dbReference type="NCBI Taxonomy" id="472368"/>
    <lineage>
        <taxon>Eukaryota</taxon>
        <taxon>Viridiplantae</taxon>
        <taxon>Streptophyta</taxon>
        <taxon>Embryophyta</taxon>
        <taxon>Tracheophyta</taxon>
        <taxon>Spermatophyta</taxon>
        <taxon>Magnoliopsida</taxon>
        <taxon>eudicotyledons</taxon>
        <taxon>Gunneridae</taxon>
        <taxon>Pentapetalae</taxon>
        <taxon>asterids</taxon>
        <taxon>lamiids</taxon>
        <taxon>Lamiales</taxon>
        <taxon>Gesneriaceae</taxon>
        <taxon>Didymocarpoideae</taxon>
        <taxon>Trichosporeae</taxon>
        <taxon>Loxocarpinae</taxon>
        <taxon>Dorcoceras</taxon>
    </lineage>
</organism>
<protein>
    <submittedName>
        <fullName evidence="1">Midasin</fullName>
    </submittedName>
</protein>
<evidence type="ECO:0000313" key="1">
    <source>
        <dbReference type="EMBL" id="KZV44717.1"/>
    </source>
</evidence>
<dbReference type="EMBL" id="KQ996528">
    <property type="protein sequence ID" value="KZV44717.1"/>
    <property type="molecule type" value="Genomic_DNA"/>
</dbReference>
<keyword evidence="2" id="KW-1185">Reference proteome</keyword>
<name>A0A2Z7CFR8_9LAMI</name>
<accession>A0A2Z7CFR8</accession>